<sequence length="401" mass="42030">MDVLTPSALARSGSRLTKRRALLAGACAVVAGLAAWFALQVHQDPGGVPTPQVEAGRPATRPEIPANPGHPGRARPLVAVVGHNANTELTDFVVPYGVLKRADVADVVAVGTQAGPIQLFPAFRVEPDTTVAAFDARFPDGADYVVVPAVHEDDDPHLLTWVRQQWAKGATVIGVCDGVWVLARAGLLTGRRATSHWYARDALVRQFPQTQWVSDRRYVVDDRVVTTTGVTASVPVTLALIETIGGTDRARAVADAVGAAGWSTAHASAGFRLSPRHLSTAAGNMLALWRHENLGVALHPGGDDVALALVADAHARTYLTSVLATADTSNGVRMASGLVFIPDRVGTAAQALAPLSGLAPSRPALDALDAALAEIGQRHGADTAALVALQLEYPMRRAARP</sequence>
<gene>
    <name evidence="1" type="ORF">C2L97_24090</name>
</gene>
<dbReference type="EMBL" id="CP026093">
    <property type="protein sequence ID" value="AYB58971.1"/>
    <property type="molecule type" value="Genomic_DNA"/>
</dbReference>
<geneLocation type="plasmid" evidence="1">
    <name>unnamed</name>
</geneLocation>
<name>A0A809EEQ7_RALSL</name>
<dbReference type="InterPro" id="IPR029062">
    <property type="entry name" value="Class_I_gatase-like"/>
</dbReference>
<dbReference type="RefSeq" id="WP_064046862.1">
    <property type="nucleotide sequence ID" value="NZ_CP172971.1"/>
</dbReference>
<dbReference type="PANTHER" id="PTHR43130:SF3">
    <property type="entry name" value="HTH-TYPE TRANSCRIPTIONAL REGULATOR RV1931C"/>
    <property type="match status" value="1"/>
</dbReference>
<dbReference type="Gene3D" id="3.40.50.880">
    <property type="match status" value="1"/>
</dbReference>
<dbReference type="InterPro" id="IPR052158">
    <property type="entry name" value="INH-QAR"/>
</dbReference>
<proteinExistence type="predicted"/>
<dbReference type="Pfam" id="PF01965">
    <property type="entry name" value="DJ-1_PfpI"/>
    <property type="match status" value="1"/>
</dbReference>
<dbReference type="InterPro" id="IPR002818">
    <property type="entry name" value="DJ-1/PfpI"/>
</dbReference>
<reference evidence="1" key="1">
    <citation type="submission" date="2018-01" db="EMBL/GenBank/DDBJ databases">
        <title>Complete Genome Sequence of three strains from Ralstonia solanacearum ecotype Moko sequevar IIA-53 from Brazil.</title>
        <authorList>
            <person name="Silva J.R."/>
            <person name="Albuquerque G.M.R."/>
            <person name="Pais A.K.L."/>
            <person name="Silva A.M.F."/>
            <person name="Boiteux M.E.N.F."/>
            <person name="Souza E.B."/>
            <person name="Mariano R.L.R."/>
        </authorList>
    </citation>
    <scope>NUCLEOTIDE SEQUENCE [LARGE SCALE GENOMIC DNA]</scope>
    <source>
        <strain evidence="1">SFC</strain>
        <plasmid evidence="1">unnamed</plasmid>
    </source>
</reference>
<dbReference type="AlphaFoldDB" id="A0A809EEQ7"/>
<evidence type="ECO:0000313" key="1">
    <source>
        <dbReference type="EMBL" id="AYB58971.1"/>
    </source>
</evidence>
<accession>A0A809EEQ7</accession>
<protein>
    <submittedName>
        <fullName evidence="1">Transcriptional regulator</fullName>
    </submittedName>
</protein>
<dbReference type="SUPFAM" id="SSF52317">
    <property type="entry name" value="Class I glutamine amidotransferase-like"/>
    <property type="match status" value="1"/>
</dbReference>
<dbReference type="PANTHER" id="PTHR43130">
    <property type="entry name" value="ARAC-FAMILY TRANSCRIPTIONAL REGULATOR"/>
    <property type="match status" value="1"/>
</dbReference>
<organism evidence="1">
    <name type="scientific">Ralstonia solanacearum</name>
    <name type="common">Pseudomonas solanacearum</name>
    <dbReference type="NCBI Taxonomy" id="305"/>
    <lineage>
        <taxon>Bacteria</taxon>
        <taxon>Pseudomonadati</taxon>
        <taxon>Pseudomonadota</taxon>
        <taxon>Betaproteobacteria</taxon>
        <taxon>Burkholderiales</taxon>
        <taxon>Burkholderiaceae</taxon>
        <taxon>Ralstonia</taxon>
        <taxon>Ralstonia solanacearum species complex</taxon>
    </lineage>
</organism>
<keyword evidence="1" id="KW-0614">Plasmid</keyword>